<dbReference type="Gene3D" id="1.20.1250.20">
    <property type="entry name" value="MFS general substrate transporter like domains"/>
    <property type="match status" value="1"/>
</dbReference>
<organism evidence="8 9">
    <name type="scientific">Sulfobacillus acidophilus (strain ATCC 700253 / DSM 10332 / NAL)</name>
    <dbReference type="NCBI Taxonomy" id="679936"/>
    <lineage>
        <taxon>Bacteria</taxon>
        <taxon>Bacillati</taxon>
        <taxon>Bacillota</taxon>
        <taxon>Clostridia</taxon>
        <taxon>Eubacteriales</taxon>
        <taxon>Clostridiales Family XVII. Incertae Sedis</taxon>
        <taxon>Sulfobacillus</taxon>
    </lineage>
</organism>
<feature type="transmembrane region" description="Helical" evidence="7">
    <location>
        <begin position="318"/>
        <end position="338"/>
    </location>
</feature>
<proteinExistence type="predicted"/>
<dbReference type="HOGENOM" id="CLU_034180_5_0_9"/>
<feature type="transmembrane region" description="Helical" evidence="7">
    <location>
        <begin position="260"/>
        <end position="280"/>
    </location>
</feature>
<keyword evidence="4 7" id="KW-0812">Transmembrane</keyword>
<keyword evidence="2" id="KW-0813">Transport</keyword>
<dbReference type="PANTHER" id="PTHR23513:SF6">
    <property type="entry name" value="MAJOR FACILITATOR SUPERFAMILY ASSOCIATED DOMAIN-CONTAINING PROTEIN"/>
    <property type="match status" value="1"/>
</dbReference>
<dbReference type="KEGG" id="sap:Sulac_1258"/>
<feature type="transmembrane region" description="Helical" evidence="7">
    <location>
        <begin position="145"/>
        <end position="167"/>
    </location>
</feature>
<reference evidence="8 9" key="2">
    <citation type="journal article" date="2012" name="Stand. Genomic Sci.">
        <title>Complete genome sequence of the moderately thermophilic mineral-sulfide-oxidizing firmicute Sulfobacillus acidophilus type strain (NAL(T)).</title>
        <authorList>
            <person name="Anderson I."/>
            <person name="Chertkov O."/>
            <person name="Chen A."/>
            <person name="Saunders E."/>
            <person name="Lapidus A."/>
            <person name="Nolan M."/>
            <person name="Lucas S."/>
            <person name="Hammon N."/>
            <person name="Deshpande S."/>
            <person name="Cheng J.F."/>
            <person name="Han C."/>
            <person name="Tapia R."/>
            <person name="Goodwin L.A."/>
            <person name="Pitluck S."/>
            <person name="Liolios K."/>
            <person name="Pagani I."/>
            <person name="Ivanova N."/>
            <person name="Mikhailova N."/>
            <person name="Pati A."/>
            <person name="Palaniappan K."/>
            <person name="Land M."/>
            <person name="Pan C."/>
            <person name="Rohde M."/>
            <person name="Pukall R."/>
            <person name="Goker M."/>
            <person name="Detter J.C."/>
            <person name="Woyke T."/>
            <person name="Bristow J."/>
            <person name="Eisen J.A."/>
            <person name="Markowitz V."/>
            <person name="Hugenholtz P."/>
            <person name="Kyrpides N.C."/>
            <person name="Klenk H.P."/>
            <person name="Mavromatis K."/>
        </authorList>
    </citation>
    <scope>NUCLEOTIDE SEQUENCE [LARGE SCALE GENOMIC DNA]</scope>
    <source>
        <strain evidence="9">ATCC 700253 / DSM 10332 / NAL</strain>
    </source>
</reference>
<dbReference type="AlphaFoldDB" id="G8TVB6"/>
<dbReference type="PANTHER" id="PTHR23513">
    <property type="entry name" value="INTEGRAL MEMBRANE EFFLUX PROTEIN-RELATED"/>
    <property type="match status" value="1"/>
</dbReference>
<sequence length="417" mass="45280">MAIFWRYPGYRWLWSGQLLSQLGNAVFSILALWEIQLKAPEMLSIAGLAMTLPTFLGVIGGTLVDRYDPRKIMLMTDLLRGLAVFCGLLALVNPHWMPWIMVALIALNTLGSAVFSPAEMVLVPHLVDAEDLTGANGLYSVTSQIASALGSALGGAAVVGLGLRVVFGLDMGSFWISAVTIALMMRTVAAPLRRPEEKDEADHPSPAPAFWIRLREGGATFGKIPVLTRLLPWIVLSNFAFMAAFTMMPYWVHHHLHASALWYGLVDASWATGLVIGSITAGSFQRWPLKPVTTALSLIVGIFTMGFAFSPWPPLSALLMLAGGAANGVTNALFMTILQRVVPTHVQGRVFGLMMTLFGVANPLGSLTAGLLLHVLPLAWSWLLAALSVTILALNMWRIKDEFTVLERHESPQLFPG</sequence>
<evidence type="ECO:0000256" key="5">
    <source>
        <dbReference type="ARBA" id="ARBA00022989"/>
    </source>
</evidence>
<evidence type="ECO:0000256" key="2">
    <source>
        <dbReference type="ARBA" id="ARBA00022448"/>
    </source>
</evidence>
<dbReference type="EMBL" id="CP003179">
    <property type="protein sequence ID" value="AEW04756.1"/>
    <property type="molecule type" value="Genomic_DNA"/>
</dbReference>
<evidence type="ECO:0000256" key="4">
    <source>
        <dbReference type="ARBA" id="ARBA00022692"/>
    </source>
</evidence>
<feature type="transmembrane region" description="Helical" evidence="7">
    <location>
        <begin position="45"/>
        <end position="65"/>
    </location>
</feature>
<feature type="transmembrane region" description="Helical" evidence="7">
    <location>
        <begin position="379"/>
        <end position="397"/>
    </location>
</feature>
<dbReference type="STRING" id="679936.Sulac_1258"/>
<dbReference type="InterPro" id="IPR036259">
    <property type="entry name" value="MFS_trans_sf"/>
</dbReference>
<accession>G8TVB6</accession>
<feature type="transmembrane region" description="Helical" evidence="7">
    <location>
        <begin position="350"/>
        <end position="373"/>
    </location>
</feature>
<evidence type="ECO:0000256" key="7">
    <source>
        <dbReference type="SAM" id="Phobius"/>
    </source>
</evidence>
<reference evidence="9" key="1">
    <citation type="submission" date="2011-12" db="EMBL/GenBank/DDBJ databases">
        <title>The complete genome of chromosome of Sulfobacillus acidophilus DSM 10332.</title>
        <authorList>
            <person name="Lucas S."/>
            <person name="Han J."/>
            <person name="Lapidus A."/>
            <person name="Bruce D."/>
            <person name="Goodwin L."/>
            <person name="Pitluck S."/>
            <person name="Peters L."/>
            <person name="Kyrpides N."/>
            <person name="Mavromatis K."/>
            <person name="Ivanova N."/>
            <person name="Mikhailova N."/>
            <person name="Chertkov O."/>
            <person name="Saunders E."/>
            <person name="Detter J.C."/>
            <person name="Tapia R."/>
            <person name="Han C."/>
            <person name="Land M."/>
            <person name="Hauser L."/>
            <person name="Markowitz V."/>
            <person name="Cheng J.-F."/>
            <person name="Hugenholtz P."/>
            <person name="Woyke T."/>
            <person name="Wu D."/>
            <person name="Pukall R."/>
            <person name="Gehrich-Schroeter G."/>
            <person name="Schneider S."/>
            <person name="Klenk H.-P."/>
            <person name="Eisen J.A."/>
        </authorList>
    </citation>
    <scope>NUCLEOTIDE SEQUENCE [LARGE SCALE GENOMIC DNA]</scope>
    <source>
        <strain evidence="9">ATCC 700253 / DSM 10332 / NAL</strain>
    </source>
</reference>
<keyword evidence="9" id="KW-1185">Reference proteome</keyword>
<feature type="transmembrane region" description="Helical" evidence="7">
    <location>
        <begin position="230"/>
        <end position="248"/>
    </location>
</feature>
<evidence type="ECO:0000256" key="6">
    <source>
        <dbReference type="ARBA" id="ARBA00023136"/>
    </source>
</evidence>
<dbReference type="Proteomes" id="UP000005439">
    <property type="component" value="Chromosome"/>
</dbReference>
<dbReference type="GO" id="GO:0005886">
    <property type="term" value="C:plasma membrane"/>
    <property type="evidence" value="ECO:0007669"/>
    <property type="project" value="UniProtKB-SubCell"/>
</dbReference>
<gene>
    <name evidence="8" type="ordered locus">Sulac_1258</name>
</gene>
<feature type="transmembrane region" description="Helical" evidence="7">
    <location>
        <begin position="292"/>
        <end position="312"/>
    </location>
</feature>
<keyword evidence="6 7" id="KW-0472">Membrane</keyword>
<evidence type="ECO:0000313" key="9">
    <source>
        <dbReference type="Proteomes" id="UP000005439"/>
    </source>
</evidence>
<evidence type="ECO:0000313" key="8">
    <source>
        <dbReference type="EMBL" id="AEW04756.1"/>
    </source>
</evidence>
<name>G8TVB6_SULAD</name>
<keyword evidence="3" id="KW-1003">Cell membrane</keyword>
<dbReference type="Pfam" id="PF05977">
    <property type="entry name" value="MFS_3"/>
    <property type="match status" value="1"/>
</dbReference>
<feature type="transmembrane region" description="Helical" evidence="7">
    <location>
        <begin position="96"/>
        <end position="115"/>
    </location>
</feature>
<dbReference type="InterPro" id="IPR010290">
    <property type="entry name" value="TM_effector"/>
</dbReference>
<keyword evidence="5 7" id="KW-1133">Transmembrane helix</keyword>
<evidence type="ECO:0000256" key="3">
    <source>
        <dbReference type="ARBA" id="ARBA00022475"/>
    </source>
</evidence>
<dbReference type="CDD" id="cd06173">
    <property type="entry name" value="MFS_MefA_like"/>
    <property type="match status" value="1"/>
</dbReference>
<dbReference type="SUPFAM" id="SSF103473">
    <property type="entry name" value="MFS general substrate transporter"/>
    <property type="match status" value="1"/>
</dbReference>
<evidence type="ECO:0000256" key="1">
    <source>
        <dbReference type="ARBA" id="ARBA00004651"/>
    </source>
</evidence>
<comment type="subcellular location">
    <subcellularLocation>
        <location evidence="1">Cell membrane</location>
        <topology evidence="1">Multi-pass membrane protein</topology>
    </subcellularLocation>
</comment>
<dbReference type="PATRIC" id="fig|679936.5.peg.1318"/>
<feature type="transmembrane region" description="Helical" evidence="7">
    <location>
        <begin position="12"/>
        <end position="33"/>
    </location>
</feature>
<protein>
    <submittedName>
        <fullName evidence="8">Major facilitator superfamily MFS_1</fullName>
    </submittedName>
</protein>